<protein>
    <submittedName>
        <fullName evidence="2">Uncharacterized protein</fullName>
    </submittedName>
</protein>
<evidence type="ECO:0000256" key="1">
    <source>
        <dbReference type="SAM" id="MobiDB-lite"/>
    </source>
</evidence>
<evidence type="ECO:0000313" key="3">
    <source>
        <dbReference type="Proteomes" id="UP000001805"/>
    </source>
</evidence>
<sequence>MPRDEMEEPGPLGSKQPGGNHLPYRTHKDPAVKDKANGDSPFPKASNNERCRSVSPPRSRSPRPETDVKRTEPETPKKDTGIAKEGDKITDDATPSTSDQPQTSSGYKHPWSTPPGYRSVSMDDVSPRKRERLRRIYEENNWETVMRQKRSERFPDWLYE</sequence>
<organism evidence="2 3">
    <name type="scientific">Neurospora crassa (strain ATCC 24698 / 74-OR23-1A / CBS 708.71 / DSM 1257 / FGSC 987)</name>
    <dbReference type="NCBI Taxonomy" id="367110"/>
    <lineage>
        <taxon>Eukaryota</taxon>
        <taxon>Fungi</taxon>
        <taxon>Dikarya</taxon>
        <taxon>Ascomycota</taxon>
        <taxon>Pezizomycotina</taxon>
        <taxon>Sordariomycetes</taxon>
        <taxon>Sordariomycetidae</taxon>
        <taxon>Sordariales</taxon>
        <taxon>Sordariaceae</taxon>
        <taxon>Neurospora</taxon>
    </lineage>
</organism>
<name>V5INK1_NEUCR</name>
<accession>V5INK1</accession>
<feature type="compositionally biased region" description="Basic and acidic residues" evidence="1">
    <location>
        <begin position="26"/>
        <end position="37"/>
    </location>
</feature>
<dbReference type="InParanoid" id="V5INK1"/>
<dbReference type="VEuPathDB" id="FungiDB:NCU17053"/>
<dbReference type="RefSeq" id="XP_011394863.1">
    <property type="nucleotide sequence ID" value="XM_011396561.1"/>
</dbReference>
<dbReference type="AlphaFoldDB" id="V5INK1"/>
<reference evidence="2 3" key="1">
    <citation type="journal article" date="2003" name="Nature">
        <title>The genome sequence of the filamentous fungus Neurospora crassa.</title>
        <authorList>
            <person name="Galagan J.E."/>
            <person name="Calvo S.E."/>
            <person name="Borkovich K.A."/>
            <person name="Selker E.U."/>
            <person name="Read N.D."/>
            <person name="Jaffe D."/>
            <person name="FitzHugh W."/>
            <person name="Ma L.J."/>
            <person name="Smirnov S."/>
            <person name="Purcell S."/>
            <person name="Rehman B."/>
            <person name="Elkins T."/>
            <person name="Engels R."/>
            <person name="Wang S."/>
            <person name="Nielsen C.B."/>
            <person name="Butler J."/>
            <person name="Endrizzi M."/>
            <person name="Qui D."/>
            <person name="Ianakiev P."/>
            <person name="Bell-Pedersen D."/>
            <person name="Nelson M.A."/>
            <person name="Werner-Washburne M."/>
            <person name="Selitrennikoff C.P."/>
            <person name="Kinsey J.A."/>
            <person name="Braun E.L."/>
            <person name="Zelter A."/>
            <person name="Schulte U."/>
            <person name="Kothe G.O."/>
            <person name="Jedd G."/>
            <person name="Mewes W."/>
            <person name="Staben C."/>
            <person name="Marcotte E."/>
            <person name="Greenberg D."/>
            <person name="Roy A."/>
            <person name="Foley K."/>
            <person name="Naylor J."/>
            <person name="Stange-Thomann N."/>
            <person name="Barrett R."/>
            <person name="Gnerre S."/>
            <person name="Kamal M."/>
            <person name="Kamvysselis M."/>
            <person name="Mauceli E."/>
            <person name="Bielke C."/>
            <person name="Rudd S."/>
            <person name="Frishman D."/>
            <person name="Krystofova S."/>
            <person name="Rasmussen C."/>
            <person name="Metzenberg R.L."/>
            <person name="Perkins D.D."/>
            <person name="Kroken S."/>
            <person name="Cogoni C."/>
            <person name="Macino G."/>
            <person name="Catcheside D."/>
            <person name="Li W."/>
            <person name="Pratt R.J."/>
            <person name="Osmani S.A."/>
            <person name="DeSouza C.P."/>
            <person name="Glass L."/>
            <person name="Orbach M.J."/>
            <person name="Berglund J.A."/>
            <person name="Voelker R."/>
            <person name="Yarden O."/>
            <person name="Plamann M."/>
            <person name="Seiler S."/>
            <person name="Dunlap J."/>
            <person name="Radford A."/>
            <person name="Aramayo R."/>
            <person name="Natvig D.O."/>
            <person name="Alex L.A."/>
            <person name="Mannhaupt G."/>
            <person name="Ebbole D.J."/>
            <person name="Freitag M."/>
            <person name="Paulsen I."/>
            <person name="Sachs M.S."/>
            <person name="Lander E.S."/>
            <person name="Nusbaum C."/>
            <person name="Birren B."/>
        </authorList>
    </citation>
    <scope>NUCLEOTIDE SEQUENCE [LARGE SCALE GENOMIC DNA]</scope>
    <source>
        <strain evidence="3">ATCC 24698 / 74-OR23-1A / CBS 708.71 / DSM 1257 / FGSC 987</strain>
    </source>
</reference>
<dbReference type="KEGG" id="ncr:NCU17053"/>
<feature type="region of interest" description="Disordered" evidence="1">
    <location>
        <begin position="1"/>
        <end position="128"/>
    </location>
</feature>
<dbReference type="SMR" id="V5INK1"/>
<feature type="compositionally biased region" description="Basic and acidic residues" evidence="1">
    <location>
        <begin position="62"/>
        <end position="91"/>
    </location>
</feature>
<dbReference type="EMBL" id="CM002240">
    <property type="protein sequence ID" value="ESA42739.1"/>
    <property type="molecule type" value="Genomic_DNA"/>
</dbReference>
<feature type="compositionally biased region" description="Low complexity" evidence="1">
    <location>
        <begin position="94"/>
        <end position="105"/>
    </location>
</feature>
<evidence type="ECO:0000313" key="2">
    <source>
        <dbReference type="EMBL" id="ESA42739.1"/>
    </source>
</evidence>
<dbReference type="GeneID" id="23569780"/>
<keyword evidence="3" id="KW-1185">Reference proteome</keyword>
<gene>
    <name evidence="2" type="ORF">NCU17053</name>
</gene>
<proteinExistence type="predicted"/>
<dbReference type="Proteomes" id="UP000001805">
    <property type="component" value="Chromosome 2, Linkage Group V"/>
</dbReference>